<keyword evidence="1" id="KW-0812">Transmembrane</keyword>
<feature type="transmembrane region" description="Helical" evidence="1">
    <location>
        <begin position="39"/>
        <end position="59"/>
    </location>
</feature>
<dbReference type="PATRIC" id="fig|1566026.4.peg.3621"/>
<protein>
    <recommendedName>
        <fullName evidence="4">Carotene biosynthesis protein</fullName>
    </recommendedName>
</protein>
<feature type="transmembrane region" description="Helical" evidence="1">
    <location>
        <begin position="15"/>
        <end position="33"/>
    </location>
</feature>
<evidence type="ECO:0008006" key="4">
    <source>
        <dbReference type="Google" id="ProtNLM"/>
    </source>
</evidence>
<dbReference type="PANTHER" id="PTHR39419:SF1">
    <property type="entry name" value="SLL0814 PROTEIN"/>
    <property type="match status" value="1"/>
</dbReference>
<keyword evidence="1" id="KW-1133">Transmembrane helix</keyword>
<name>A0A0L8ALA6_9BACT</name>
<dbReference type="EMBL" id="JSVA01000009">
    <property type="protein sequence ID" value="KOF02950.1"/>
    <property type="molecule type" value="Genomic_DNA"/>
</dbReference>
<dbReference type="RefSeq" id="WP_053223375.1">
    <property type="nucleotide sequence ID" value="NZ_JSVA01000009.1"/>
</dbReference>
<proteinExistence type="predicted"/>
<feature type="transmembrane region" description="Helical" evidence="1">
    <location>
        <begin position="198"/>
        <end position="215"/>
    </location>
</feature>
<sequence length="216" mass="24577">MLKQLLSTGRQNQRIAFILLIAMHTAGVLGLYFEESRALFQSLTPFNLLLTAAIIFHFEEGKNIKYFIFIIFTFLFGFFIEVAGVKTGAIFGEYAYGPTLGFKVFAVPLTIGLNWAILIYITGIASNRLSSNFWVRSAVGAGMMVTLDLLIEPVAIRYDFWQWAGSDIPLRNYLSWYLISFFLHVIFQKLDFSKNNPLAIKLLIIEMAFFVSLNLI</sequence>
<dbReference type="OrthoDB" id="9811293at2"/>
<dbReference type="PANTHER" id="PTHR39419">
    <property type="entry name" value="SLL0814 PROTEIN"/>
    <property type="match status" value="1"/>
</dbReference>
<keyword evidence="3" id="KW-1185">Reference proteome</keyword>
<comment type="caution">
    <text evidence="2">The sequence shown here is derived from an EMBL/GenBank/DDBJ whole genome shotgun (WGS) entry which is preliminary data.</text>
</comment>
<dbReference type="AlphaFoldDB" id="A0A0L8ALA6"/>
<feature type="transmembrane region" description="Helical" evidence="1">
    <location>
        <begin position="133"/>
        <end position="156"/>
    </location>
</feature>
<dbReference type="Proteomes" id="UP000036908">
    <property type="component" value="Unassembled WGS sequence"/>
</dbReference>
<organism evidence="2 3">
    <name type="scientific">Roseivirga seohaensis subsp. aquiponti</name>
    <dbReference type="NCBI Taxonomy" id="1566026"/>
    <lineage>
        <taxon>Bacteria</taxon>
        <taxon>Pseudomonadati</taxon>
        <taxon>Bacteroidota</taxon>
        <taxon>Cytophagia</taxon>
        <taxon>Cytophagales</taxon>
        <taxon>Roseivirgaceae</taxon>
        <taxon>Roseivirga</taxon>
    </lineage>
</organism>
<reference evidence="3" key="1">
    <citation type="submission" date="2014-11" db="EMBL/GenBank/DDBJ databases">
        <title>Genome sequencing of Roseivirga sp. D-25.</title>
        <authorList>
            <person name="Selvaratnam C."/>
            <person name="Thevarajoo S."/>
            <person name="Goh K.M."/>
            <person name="Eee R."/>
            <person name="Chan K.-G."/>
            <person name="Chong C.S."/>
        </authorList>
    </citation>
    <scope>NUCLEOTIDE SEQUENCE [LARGE SCALE GENOMIC DNA]</scope>
    <source>
        <strain evidence="3">D-25</strain>
    </source>
</reference>
<feature type="transmembrane region" description="Helical" evidence="1">
    <location>
        <begin position="168"/>
        <end position="186"/>
    </location>
</feature>
<keyword evidence="1" id="KW-0472">Membrane</keyword>
<evidence type="ECO:0000313" key="2">
    <source>
        <dbReference type="EMBL" id="KOF02950.1"/>
    </source>
</evidence>
<evidence type="ECO:0000313" key="3">
    <source>
        <dbReference type="Proteomes" id="UP000036908"/>
    </source>
</evidence>
<feature type="transmembrane region" description="Helical" evidence="1">
    <location>
        <begin position="100"/>
        <end position="121"/>
    </location>
</feature>
<feature type="transmembrane region" description="Helical" evidence="1">
    <location>
        <begin position="66"/>
        <end position="85"/>
    </location>
</feature>
<dbReference type="Pfam" id="PF04240">
    <property type="entry name" value="Caroten_synth"/>
    <property type="match status" value="1"/>
</dbReference>
<dbReference type="InterPro" id="IPR007354">
    <property type="entry name" value="CruF-like"/>
</dbReference>
<accession>A0A0L8ALA6</accession>
<evidence type="ECO:0000256" key="1">
    <source>
        <dbReference type="SAM" id="Phobius"/>
    </source>
</evidence>
<gene>
    <name evidence="2" type="ORF">OB69_08940</name>
</gene>